<evidence type="ECO:0000256" key="5">
    <source>
        <dbReference type="ARBA" id="ARBA00022833"/>
    </source>
</evidence>
<dbReference type="PIRSF" id="PIRSF004682">
    <property type="entry name" value="GmhB"/>
    <property type="match status" value="1"/>
</dbReference>
<dbReference type="NCBIfam" id="TIGR01662">
    <property type="entry name" value="HAD-SF-IIIA"/>
    <property type="match status" value="1"/>
</dbReference>
<evidence type="ECO:0000256" key="2">
    <source>
        <dbReference type="ARBA" id="ARBA00022490"/>
    </source>
</evidence>
<evidence type="ECO:0000256" key="7">
    <source>
        <dbReference type="ARBA" id="ARBA00031828"/>
    </source>
</evidence>
<keyword evidence="2 9" id="KW-0963">Cytoplasm</keyword>
<keyword evidence="15" id="KW-1185">Reference proteome</keyword>
<comment type="cofactor">
    <cofactor evidence="13">
        <name>Mg(2+)</name>
        <dbReference type="ChEBI" id="CHEBI:18420"/>
    </cofactor>
</comment>
<dbReference type="InterPro" id="IPR006543">
    <property type="entry name" value="Histidinol-phos"/>
</dbReference>
<dbReference type="GO" id="GO:0046872">
    <property type="term" value="F:metal ion binding"/>
    <property type="evidence" value="ECO:0007669"/>
    <property type="project" value="UniProtKB-KW"/>
</dbReference>
<dbReference type="KEGG" id="pef:A7E78_01610"/>
<dbReference type="FunFam" id="3.40.50.1000:FF:000037">
    <property type="entry name" value="D,D-heptose 1,7-bisphosphate phosphatase"/>
    <property type="match status" value="1"/>
</dbReference>
<dbReference type="InterPro" id="IPR036412">
    <property type="entry name" value="HAD-like_sf"/>
</dbReference>
<feature type="binding site" evidence="13">
    <location>
        <position position="141"/>
    </location>
    <ligand>
        <name>Mg(2+)</name>
        <dbReference type="ChEBI" id="CHEBI:18420"/>
    </ligand>
</feature>
<dbReference type="PANTHER" id="PTHR42891">
    <property type="entry name" value="D-GLYCERO-BETA-D-MANNO-HEPTOSE-1,7-BISPHOSPHATE 7-PHOSPHATASE"/>
    <property type="match status" value="1"/>
</dbReference>
<evidence type="ECO:0000256" key="9">
    <source>
        <dbReference type="PIRNR" id="PIRNR004682"/>
    </source>
</evidence>
<sequence length="193" mass="21009">MNRNDSAGRPAIFLDRDGTINVEKNYLHRIEDFQFIDGAPEAIKALNQAGYLVLVITNQSGVARGYFSLEDVESLHQHLAQRLAAAGARVDGFYVCPHHPTAGLGELRKACSCRKGEPGMLLKAANEHGIDLTRSYMIGDKEADIEAGEKAGCSSLLVLTGYGNETAQVVSPDRAKRFADLKQAADYICRQTV</sequence>
<reference evidence="14 15" key="1">
    <citation type="journal article" date="2017" name="Genome Announc.">
        <title>Complete Genome Sequences of Two Acetylene-Fermenting Pelobacter acetylenicus Strains.</title>
        <authorList>
            <person name="Sutton J.M."/>
            <person name="Baesman S.M."/>
            <person name="Fierst J.L."/>
            <person name="Poret-Peterson A.T."/>
            <person name="Oremland R.S."/>
            <person name="Dunlap D.S."/>
            <person name="Akob D.M."/>
        </authorList>
    </citation>
    <scope>NUCLEOTIDE SEQUENCE [LARGE SCALE GENOMIC DNA]</scope>
    <source>
        <strain evidence="14 15">SFB93</strain>
    </source>
</reference>
<dbReference type="OrthoDB" id="9814110at2"/>
<feature type="binding site" evidence="13">
    <location>
        <position position="17"/>
    </location>
    <ligand>
        <name>Mg(2+)</name>
        <dbReference type="ChEBI" id="CHEBI:18420"/>
    </ligand>
</feature>
<dbReference type="CDD" id="cd07503">
    <property type="entry name" value="HAD_HisB-N"/>
    <property type="match status" value="1"/>
</dbReference>
<feature type="binding site" evidence="13">
    <location>
        <position position="15"/>
    </location>
    <ligand>
        <name>Mg(2+)</name>
        <dbReference type="ChEBI" id="CHEBI:18420"/>
    </ligand>
</feature>
<feature type="binding site" evidence="13">
    <location>
        <position position="111"/>
    </location>
    <ligand>
        <name>Zn(2+)</name>
        <dbReference type="ChEBI" id="CHEBI:29105"/>
    </ligand>
</feature>
<evidence type="ECO:0000256" key="13">
    <source>
        <dbReference type="PIRSR" id="PIRSR004682-4"/>
    </source>
</evidence>
<dbReference type="NCBIfam" id="TIGR00213">
    <property type="entry name" value="GmhB_yaeD"/>
    <property type="match status" value="1"/>
</dbReference>
<keyword evidence="6 9" id="KW-0119">Carbohydrate metabolism</keyword>
<feature type="active site" description="Nucleophile" evidence="10">
    <location>
        <position position="15"/>
    </location>
</feature>
<feature type="binding site" evidence="11">
    <location>
        <begin position="23"/>
        <end position="26"/>
    </location>
    <ligand>
        <name>substrate</name>
    </ligand>
</feature>
<evidence type="ECO:0000256" key="11">
    <source>
        <dbReference type="PIRSR" id="PIRSR004682-2"/>
    </source>
</evidence>
<evidence type="ECO:0000313" key="14">
    <source>
        <dbReference type="EMBL" id="APG26671.1"/>
    </source>
</evidence>
<feature type="binding site" evidence="13">
    <location>
        <position position="140"/>
    </location>
    <ligand>
        <name>Mg(2+)</name>
        <dbReference type="ChEBI" id="CHEBI:18420"/>
    </ligand>
</feature>
<feature type="site" description="Contributes to substrate recognition" evidence="12">
    <location>
        <position position="114"/>
    </location>
</feature>
<keyword evidence="3 13" id="KW-0479">Metal-binding</keyword>
<dbReference type="AlphaFoldDB" id="A0A1L3GLA8"/>
<feature type="site" description="Stabilizes the phosphoryl group" evidence="12">
    <location>
        <position position="115"/>
    </location>
</feature>
<feature type="binding site" evidence="13">
    <location>
        <position position="98"/>
    </location>
    <ligand>
        <name>Zn(2+)</name>
        <dbReference type="ChEBI" id="CHEBI:29105"/>
    </ligand>
</feature>
<feature type="site" description="Stabilizes the phosphoryl group" evidence="12">
    <location>
        <position position="57"/>
    </location>
</feature>
<dbReference type="GO" id="GO:0016791">
    <property type="term" value="F:phosphatase activity"/>
    <property type="evidence" value="ECO:0007669"/>
    <property type="project" value="InterPro"/>
</dbReference>
<dbReference type="SUPFAM" id="SSF56784">
    <property type="entry name" value="HAD-like"/>
    <property type="match status" value="1"/>
</dbReference>
<name>A0A1L3GLA8_9BACT</name>
<evidence type="ECO:0000256" key="6">
    <source>
        <dbReference type="ARBA" id="ARBA00023277"/>
    </source>
</evidence>
<evidence type="ECO:0000256" key="10">
    <source>
        <dbReference type="PIRSR" id="PIRSR004682-1"/>
    </source>
</evidence>
<evidence type="ECO:0000256" key="4">
    <source>
        <dbReference type="ARBA" id="ARBA00022801"/>
    </source>
</evidence>
<comment type="cofactor">
    <cofactor evidence="13">
        <name>Zn(2+)</name>
        <dbReference type="ChEBI" id="CHEBI:29105"/>
    </cofactor>
</comment>
<feature type="binding site" evidence="13">
    <location>
        <position position="96"/>
    </location>
    <ligand>
        <name>Zn(2+)</name>
        <dbReference type="ChEBI" id="CHEBI:29105"/>
    </ligand>
</feature>
<dbReference type="Proteomes" id="UP000182517">
    <property type="component" value="Chromosome"/>
</dbReference>
<feature type="binding site" evidence="11">
    <location>
        <begin position="15"/>
        <end position="17"/>
    </location>
    <ligand>
        <name>substrate</name>
    </ligand>
</feature>
<organism evidence="14 15">
    <name type="scientific">Syntrophotalea acetylenivorans</name>
    <dbReference type="NCBI Taxonomy" id="1842532"/>
    <lineage>
        <taxon>Bacteria</taxon>
        <taxon>Pseudomonadati</taxon>
        <taxon>Thermodesulfobacteriota</taxon>
        <taxon>Desulfuromonadia</taxon>
        <taxon>Desulfuromonadales</taxon>
        <taxon>Syntrophotaleaceae</taxon>
        <taxon>Syntrophotalea</taxon>
    </lineage>
</organism>
<proteinExistence type="inferred from homology"/>
<feature type="binding site" evidence="11">
    <location>
        <begin position="57"/>
        <end position="60"/>
    </location>
    <ligand>
        <name>substrate</name>
    </ligand>
</feature>
<dbReference type="GO" id="GO:0005737">
    <property type="term" value="C:cytoplasm"/>
    <property type="evidence" value="ECO:0007669"/>
    <property type="project" value="UniProtKB-SubCell"/>
</dbReference>
<dbReference type="InterPro" id="IPR006549">
    <property type="entry name" value="HAD-SF_hydro_IIIA"/>
</dbReference>
<dbReference type="NCBIfam" id="NF006506">
    <property type="entry name" value="PRK08942.1"/>
    <property type="match status" value="1"/>
</dbReference>
<dbReference type="NCBIfam" id="TIGR01656">
    <property type="entry name" value="Histidinol-ppas"/>
    <property type="match status" value="1"/>
</dbReference>
<evidence type="ECO:0000256" key="8">
    <source>
        <dbReference type="ARBA" id="ARBA00061616"/>
    </source>
</evidence>
<comment type="similarity">
    <text evidence="8 9">Belongs to the gmhB family.</text>
</comment>
<evidence type="ECO:0000256" key="12">
    <source>
        <dbReference type="PIRSR" id="PIRSR004682-3"/>
    </source>
</evidence>
<dbReference type="RefSeq" id="WP_072282631.1">
    <property type="nucleotide sequence ID" value="NZ_CP015519.1"/>
</dbReference>
<dbReference type="EC" id="3.1.3.-" evidence="9"/>
<dbReference type="PANTHER" id="PTHR42891:SF1">
    <property type="entry name" value="D-GLYCERO-BETA-D-MANNO-HEPTOSE-1,7-BISPHOSPHATE 7-PHOSPHATASE"/>
    <property type="match status" value="1"/>
</dbReference>
<dbReference type="InterPro" id="IPR004446">
    <property type="entry name" value="Heptose_bisP_phosphatase"/>
</dbReference>
<keyword evidence="5 13" id="KW-0862">Zinc</keyword>
<dbReference type="InterPro" id="IPR023214">
    <property type="entry name" value="HAD_sf"/>
</dbReference>
<feature type="binding site" evidence="11">
    <location>
        <begin position="114"/>
        <end position="115"/>
    </location>
    <ligand>
        <name>substrate</name>
    </ligand>
</feature>
<keyword evidence="13" id="KW-0460">Magnesium</keyword>
<comment type="subcellular location">
    <subcellularLocation>
        <location evidence="1 9">Cytoplasm</location>
    </subcellularLocation>
</comment>
<dbReference type="Pfam" id="PF13242">
    <property type="entry name" value="Hydrolase_like"/>
    <property type="match status" value="1"/>
</dbReference>
<evidence type="ECO:0000313" key="15">
    <source>
        <dbReference type="Proteomes" id="UP000182517"/>
    </source>
</evidence>
<dbReference type="EMBL" id="CP015519">
    <property type="protein sequence ID" value="APG26671.1"/>
    <property type="molecule type" value="Genomic_DNA"/>
</dbReference>
<evidence type="ECO:0000256" key="3">
    <source>
        <dbReference type="ARBA" id="ARBA00022723"/>
    </source>
</evidence>
<protein>
    <recommendedName>
        <fullName evidence="7 9">D,D-heptose 1,7-bisphosphate phosphatase</fullName>
        <ecNumber evidence="9">3.1.3.-</ecNumber>
    </recommendedName>
</protein>
<gene>
    <name evidence="14" type="ORF">A7E78_01610</name>
</gene>
<evidence type="ECO:0000256" key="1">
    <source>
        <dbReference type="ARBA" id="ARBA00004496"/>
    </source>
</evidence>
<keyword evidence="4 9" id="KW-0378">Hydrolase</keyword>
<dbReference type="STRING" id="1842532.A7E78_01610"/>
<accession>A0A1L3GLA8</accession>
<feature type="binding site" evidence="11">
    <location>
        <position position="141"/>
    </location>
    <ligand>
        <name>substrate</name>
    </ligand>
</feature>
<feature type="active site" description="Proton donor" evidence="10">
    <location>
        <position position="17"/>
    </location>
</feature>
<dbReference type="GO" id="GO:0005975">
    <property type="term" value="P:carbohydrate metabolic process"/>
    <property type="evidence" value="ECO:0007669"/>
    <property type="project" value="InterPro"/>
</dbReference>
<feature type="binding site" evidence="13">
    <location>
        <position position="113"/>
    </location>
    <ligand>
        <name>Zn(2+)</name>
        <dbReference type="ChEBI" id="CHEBI:29105"/>
    </ligand>
</feature>
<dbReference type="Gene3D" id="3.40.50.1000">
    <property type="entry name" value="HAD superfamily/HAD-like"/>
    <property type="match status" value="1"/>
</dbReference>